<protein>
    <submittedName>
        <fullName evidence="2">Uncharacterized protein</fullName>
    </submittedName>
</protein>
<accession>A0A2H3CWF3</accession>
<proteinExistence type="predicted"/>
<dbReference type="Proteomes" id="UP000217790">
    <property type="component" value="Unassembled WGS sequence"/>
</dbReference>
<evidence type="ECO:0000256" key="1">
    <source>
        <dbReference type="SAM" id="MobiDB-lite"/>
    </source>
</evidence>
<gene>
    <name evidence="2" type="ORF">ARMGADRAFT_1037888</name>
</gene>
<evidence type="ECO:0000313" key="3">
    <source>
        <dbReference type="Proteomes" id="UP000217790"/>
    </source>
</evidence>
<organism evidence="2 3">
    <name type="scientific">Armillaria gallica</name>
    <name type="common">Bulbous honey fungus</name>
    <name type="synonym">Armillaria bulbosa</name>
    <dbReference type="NCBI Taxonomy" id="47427"/>
    <lineage>
        <taxon>Eukaryota</taxon>
        <taxon>Fungi</taxon>
        <taxon>Dikarya</taxon>
        <taxon>Basidiomycota</taxon>
        <taxon>Agaricomycotina</taxon>
        <taxon>Agaricomycetes</taxon>
        <taxon>Agaricomycetidae</taxon>
        <taxon>Agaricales</taxon>
        <taxon>Marasmiineae</taxon>
        <taxon>Physalacriaceae</taxon>
        <taxon>Armillaria</taxon>
    </lineage>
</organism>
<feature type="region of interest" description="Disordered" evidence="1">
    <location>
        <begin position="112"/>
        <end position="153"/>
    </location>
</feature>
<keyword evidence="3" id="KW-1185">Reference proteome</keyword>
<sequence>MGRSGGVLGKRTGRKKDRAGTIHGRGREEEERVMEKSVRGLDPALDFVDPRNTLDCTRCVLGMFGVLITSPIAPIIEGRRLICMSVPSLRQPSSNNTQFIKLSIVVSKPSSHHYKARYPQARQTQGYSQPQAEPLTTENPTSEKPQTEPRKPL</sequence>
<name>A0A2H3CWF3_ARMGA</name>
<dbReference type="AlphaFoldDB" id="A0A2H3CWF3"/>
<reference evidence="3" key="1">
    <citation type="journal article" date="2017" name="Nat. Ecol. Evol.">
        <title>Genome expansion and lineage-specific genetic innovations in the forest pathogenic fungi Armillaria.</title>
        <authorList>
            <person name="Sipos G."/>
            <person name="Prasanna A.N."/>
            <person name="Walter M.C."/>
            <person name="O'Connor E."/>
            <person name="Balint B."/>
            <person name="Krizsan K."/>
            <person name="Kiss B."/>
            <person name="Hess J."/>
            <person name="Varga T."/>
            <person name="Slot J."/>
            <person name="Riley R."/>
            <person name="Boka B."/>
            <person name="Rigling D."/>
            <person name="Barry K."/>
            <person name="Lee J."/>
            <person name="Mihaltcheva S."/>
            <person name="LaButti K."/>
            <person name="Lipzen A."/>
            <person name="Waldron R."/>
            <person name="Moloney N.M."/>
            <person name="Sperisen C."/>
            <person name="Kredics L."/>
            <person name="Vagvoelgyi C."/>
            <person name="Patrignani A."/>
            <person name="Fitzpatrick D."/>
            <person name="Nagy I."/>
            <person name="Doyle S."/>
            <person name="Anderson J.B."/>
            <person name="Grigoriev I.V."/>
            <person name="Gueldener U."/>
            <person name="Muensterkoetter M."/>
            <person name="Nagy L.G."/>
        </authorList>
    </citation>
    <scope>NUCLEOTIDE SEQUENCE [LARGE SCALE GENOMIC DNA]</scope>
    <source>
        <strain evidence="3">Ar21-2</strain>
    </source>
</reference>
<feature type="compositionally biased region" description="Polar residues" evidence="1">
    <location>
        <begin position="121"/>
        <end position="144"/>
    </location>
</feature>
<feature type="region of interest" description="Disordered" evidence="1">
    <location>
        <begin position="1"/>
        <end position="29"/>
    </location>
</feature>
<dbReference type="InParanoid" id="A0A2H3CWF3"/>
<dbReference type="EMBL" id="KZ293706">
    <property type="protein sequence ID" value="PBK83522.1"/>
    <property type="molecule type" value="Genomic_DNA"/>
</dbReference>
<evidence type="ECO:0000313" key="2">
    <source>
        <dbReference type="EMBL" id="PBK83522.1"/>
    </source>
</evidence>